<keyword evidence="3" id="KW-1185">Reference proteome</keyword>
<accession>A0A023BC83</accession>
<proteinExistence type="predicted"/>
<feature type="compositionally biased region" description="Basic residues" evidence="1">
    <location>
        <begin position="1"/>
        <end position="13"/>
    </location>
</feature>
<evidence type="ECO:0000313" key="3">
    <source>
        <dbReference type="Proteomes" id="UP000019763"/>
    </source>
</evidence>
<sequence>MARQKKGEKKNKSRTQSLHKPQPAAESWINAVPVKPPAAQLVTTTTTTTTTSDPAPPRPVAPAINLAANSPAANSTVANPTVANSSTIKLLADSVQATPNAAGTAETVAEETAGDVQTRVAPRLPGLDWSWVEAELRRPYDRQQYARLLKDRVARWPLTATDAAMVAVVLARTVIRDEFVSSLLLLPLHLRGDLLHVEPTLPSGRLNEDVDTAPCTETLTPMASNPPLSQPTQQVLRKMPASSSFYRAELQSEEGSLVRMETLRRLVSVYAAMNSAWTSNRIPLFWSLAEADEDASALVFMFDETETRVRQRALELLTKSHRSVASDTAEKWLRTEKVVSHSKWVLQADQTYLII</sequence>
<organism evidence="2 3">
    <name type="scientific">Gregarina niphandrodes</name>
    <name type="common">Septate eugregarine</name>
    <dbReference type="NCBI Taxonomy" id="110365"/>
    <lineage>
        <taxon>Eukaryota</taxon>
        <taxon>Sar</taxon>
        <taxon>Alveolata</taxon>
        <taxon>Apicomplexa</taxon>
        <taxon>Conoidasida</taxon>
        <taxon>Gregarinasina</taxon>
        <taxon>Eugregarinorida</taxon>
        <taxon>Gregarinidae</taxon>
        <taxon>Gregarina</taxon>
    </lineage>
</organism>
<dbReference type="AlphaFoldDB" id="A0A023BC83"/>
<evidence type="ECO:0000256" key="1">
    <source>
        <dbReference type="SAM" id="MobiDB-lite"/>
    </source>
</evidence>
<name>A0A023BC83_GRENI</name>
<dbReference type="GeneID" id="22910828"/>
<evidence type="ECO:0000313" key="2">
    <source>
        <dbReference type="EMBL" id="EZG83060.1"/>
    </source>
</evidence>
<feature type="region of interest" description="Disordered" evidence="1">
    <location>
        <begin position="1"/>
        <end position="32"/>
    </location>
</feature>
<dbReference type="Proteomes" id="UP000019763">
    <property type="component" value="Unassembled WGS sequence"/>
</dbReference>
<dbReference type="VEuPathDB" id="CryptoDB:GNI_015470"/>
<reference evidence="2" key="1">
    <citation type="submission" date="2013-12" db="EMBL/GenBank/DDBJ databases">
        <authorList>
            <person name="Omoto C.K."/>
            <person name="Sibley D."/>
            <person name="Venepally P."/>
            <person name="Hadjithomas M."/>
            <person name="Karamycheva S."/>
            <person name="Brunk B."/>
            <person name="Roos D."/>
            <person name="Caler E."/>
            <person name="Lorenzi H."/>
        </authorList>
    </citation>
    <scope>NUCLEOTIDE SEQUENCE</scope>
</reference>
<comment type="caution">
    <text evidence="2">The sequence shown here is derived from an EMBL/GenBank/DDBJ whole genome shotgun (WGS) entry which is preliminary data.</text>
</comment>
<dbReference type="RefSeq" id="XP_011128964.1">
    <property type="nucleotide sequence ID" value="XM_011130662.1"/>
</dbReference>
<gene>
    <name evidence="2" type="ORF">GNI_015470</name>
</gene>
<protein>
    <submittedName>
        <fullName evidence="2">COP9 signalosome subunit CSN8</fullName>
    </submittedName>
</protein>
<dbReference type="EMBL" id="AFNH02000113">
    <property type="protein sequence ID" value="EZG83060.1"/>
    <property type="molecule type" value="Genomic_DNA"/>
</dbReference>